<evidence type="ECO:0000313" key="2">
    <source>
        <dbReference type="EMBL" id="EPT03812.1"/>
    </source>
</evidence>
<gene>
    <name evidence="2" type="ORF">FOMPIDRAFT_1115441</name>
</gene>
<dbReference type="HOGENOM" id="CLU_081368_0_0_1"/>
<dbReference type="STRING" id="743788.S8EFJ9"/>
<dbReference type="Proteomes" id="UP000015241">
    <property type="component" value="Unassembled WGS sequence"/>
</dbReference>
<keyword evidence="3" id="KW-1185">Reference proteome</keyword>
<evidence type="ECO:0000259" key="1">
    <source>
        <dbReference type="Pfam" id="PF26617"/>
    </source>
</evidence>
<dbReference type="EMBL" id="KE504129">
    <property type="protein sequence ID" value="EPT03812.1"/>
    <property type="molecule type" value="Genomic_DNA"/>
</dbReference>
<proteinExistence type="predicted"/>
<dbReference type="InterPro" id="IPR058258">
    <property type="entry name" value="CcmS-like"/>
</dbReference>
<accession>S8EFJ9</accession>
<dbReference type="InParanoid" id="S8EFJ9"/>
<dbReference type="eggNOG" id="ENOG502SND5">
    <property type="taxonomic scope" value="Eukaryota"/>
</dbReference>
<dbReference type="Pfam" id="PF26617">
    <property type="entry name" value="CcmS-like"/>
    <property type="match status" value="1"/>
</dbReference>
<name>S8EFJ9_FOMSC</name>
<reference evidence="2 3" key="1">
    <citation type="journal article" date="2012" name="Science">
        <title>The Paleozoic origin of enzymatic lignin decomposition reconstructed from 31 fungal genomes.</title>
        <authorList>
            <person name="Floudas D."/>
            <person name="Binder M."/>
            <person name="Riley R."/>
            <person name="Barry K."/>
            <person name="Blanchette R.A."/>
            <person name="Henrissat B."/>
            <person name="Martinez A.T."/>
            <person name="Otillar R."/>
            <person name="Spatafora J.W."/>
            <person name="Yadav J.S."/>
            <person name="Aerts A."/>
            <person name="Benoit I."/>
            <person name="Boyd A."/>
            <person name="Carlson A."/>
            <person name="Copeland A."/>
            <person name="Coutinho P.M."/>
            <person name="de Vries R.P."/>
            <person name="Ferreira P."/>
            <person name="Findley K."/>
            <person name="Foster B."/>
            <person name="Gaskell J."/>
            <person name="Glotzer D."/>
            <person name="Gorecki P."/>
            <person name="Heitman J."/>
            <person name="Hesse C."/>
            <person name="Hori C."/>
            <person name="Igarashi K."/>
            <person name="Jurgens J.A."/>
            <person name="Kallen N."/>
            <person name="Kersten P."/>
            <person name="Kohler A."/>
            <person name="Kuees U."/>
            <person name="Kumar T.K.A."/>
            <person name="Kuo A."/>
            <person name="LaButti K."/>
            <person name="Larrondo L.F."/>
            <person name="Lindquist E."/>
            <person name="Ling A."/>
            <person name="Lombard V."/>
            <person name="Lucas S."/>
            <person name="Lundell T."/>
            <person name="Martin R."/>
            <person name="McLaughlin D.J."/>
            <person name="Morgenstern I."/>
            <person name="Morin E."/>
            <person name="Murat C."/>
            <person name="Nagy L.G."/>
            <person name="Nolan M."/>
            <person name="Ohm R.A."/>
            <person name="Patyshakuliyeva A."/>
            <person name="Rokas A."/>
            <person name="Ruiz-Duenas F.J."/>
            <person name="Sabat G."/>
            <person name="Salamov A."/>
            <person name="Samejima M."/>
            <person name="Schmutz J."/>
            <person name="Slot J.C."/>
            <person name="St John F."/>
            <person name="Stenlid J."/>
            <person name="Sun H."/>
            <person name="Sun S."/>
            <person name="Syed K."/>
            <person name="Tsang A."/>
            <person name="Wiebenga A."/>
            <person name="Young D."/>
            <person name="Pisabarro A."/>
            <person name="Eastwood D.C."/>
            <person name="Martin F."/>
            <person name="Cullen D."/>
            <person name="Grigoriev I.V."/>
            <person name="Hibbett D.S."/>
        </authorList>
    </citation>
    <scope>NUCLEOTIDE SEQUENCE</scope>
    <source>
        <strain evidence="3">FP-58527</strain>
    </source>
</reference>
<protein>
    <recommendedName>
        <fullName evidence="1">CcmS related domain-containing protein</fullName>
    </recommendedName>
</protein>
<dbReference type="AlphaFoldDB" id="S8EFJ9"/>
<organism evidence="2 3">
    <name type="scientific">Fomitopsis schrenkii</name>
    <name type="common">Brown rot fungus</name>
    <dbReference type="NCBI Taxonomy" id="2126942"/>
    <lineage>
        <taxon>Eukaryota</taxon>
        <taxon>Fungi</taxon>
        <taxon>Dikarya</taxon>
        <taxon>Basidiomycota</taxon>
        <taxon>Agaricomycotina</taxon>
        <taxon>Agaricomycetes</taxon>
        <taxon>Polyporales</taxon>
        <taxon>Fomitopsis</taxon>
    </lineage>
</organism>
<dbReference type="OrthoDB" id="3171339at2759"/>
<feature type="domain" description="CcmS related" evidence="1">
    <location>
        <begin position="38"/>
        <end position="167"/>
    </location>
</feature>
<evidence type="ECO:0000313" key="3">
    <source>
        <dbReference type="Proteomes" id="UP000015241"/>
    </source>
</evidence>
<sequence>MASGAPDHLQTTVFELQPPRNGLGENAFATSRGHALIPAERALFSRSRPAKQRIRWSFNPDKDPRVSSLLKWVHAMANGLATIGLQYFLRTGERGALIANAEYRIPGTAQPAFDYITMPQLHATLDRILQESVALYDPAVQVIVFVFLLSPTGNSMAVWRRKLALPEALRAAHEQEIEEAKADLDEDYPVYVEEYVCLALCALASSTLTCGLQAASAFGAS</sequence>